<sequence length="196" mass="22615">MANEISKCLRDWGIDKIFTITVDNASSNDVTVKELAKIFTKRGTNFMNGQHLHVRCMAHIINLIVQDGLKMTGVSIEKVRKAVKYIRQSPARCKRFQEYCEDVDINSKKSLCLDVSTRWNSTYLMLNRAVECENGLMSYVYRDIGLSHYLRFIEDEEGTIVCAFSSDDWDHVKKITNFLQIFYDLTKEVSGSLYVT</sequence>
<dbReference type="InterPro" id="IPR012337">
    <property type="entry name" value="RNaseH-like_sf"/>
</dbReference>
<protein>
    <recommendedName>
        <fullName evidence="3">Zinc finger BED domain-containing protein RICESLEEPER 2-like</fullName>
    </recommendedName>
</protein>
<dbReference type="PANTHER" id="PTHR46481:SF7">
    <property type="entry name" value="ZINC FINGER BED DOMAIN-CONTAINING PROTEIN RICESLEEPER 2-LIKE"/>
    <property type="match status" value="1"/>
</dbReference>
<evidence type="ECO:0008006" key="3">
    <source>
        <dbReference type="Google" id="ProtNLM"/>
    </source>
</evidence>
<proteinExistence type="predicted"/>
<reference evidence="1 2" key="2">
    <citation type="journal article" date="2017" name="Genome Biol.">
        <title>New reference genome sequences of hot pepper reveal the massive evolution of plant disease-resistance genes by retroduplication.</title>
        <authorList>
            <person name="Kim S."/>
            <person name="Park J."/>
            <person name="Yeom S.I."/>
            <person name="Kim Y.M."/>
            <person name="Seo E."/>
            <person name="Kim K.T."/>
            <person name="Kim M.S."/>
            <person name="Lee J.M."/>
            <person name="Cheong K."/>
            <person name="Shin H.S."/>
            <person name="Kim S.B."/>
            <person name="Han K."/>
            <person name="Lee J."/>
            <person name="Park M."/>
            <person name="Lee H.A."/>
            <person name="Lee H.Y."/>
            <person name="Lee Y."/>
            <person name="Oh S."/>
            <person name="Lee J.H."/>
            <person name="Choi E."/>
            <person name="Choi E."/>
            <person name="Lee S.E."/>
            <person name="Jeon J."/>
            <person name="Kim H."/>
            <person name="Choi G."/>
            <person name="Song H."/>
            <person name="Lee J."/>
            <person name="Lee S.C."/>
            <person name="Kwon J.K."/>
            <person name="Lee H.Y."/>
            <person name="Koo N."/>
            <person name="Hong Y."/>
            <person name="Kim R.W."/>
            <person name="Kang W.H."/>
            <person name="Huh J.H."/>
            <person name="Kang B.C."/>
            <person name="Yang T.J."/>
            <person name="Lee Y.H."/>
            <person name="Bennetzen J.L."/>
            <person name="Choi D."/>
        </authorList>
    </citation>
    <scope>NUCLEOTIDE SEQUENCE [LARGE SCALE GENOMIC DNA]</scope>
    <source>
        <strain evidence="2">cv. CM334</strain>
    </source>
</reference>
<keyword evidence="2" id="KW-1185">Reference proteome</keyword>
<dbReference type="EMBL" id="AYRZ02000004">
    <property type="protein sequence ID" value="PHT83798.1"/>
    <property type="molecule type" value="Genomic_DNA"/>
</dbReference>
<evidence type="ECO:0000313" key="2">
    <source>
        <dbReference type="Proteomes" id="UP000222542"/>
    </source>
</evidence>
<organism evidence="1 2">
    <name type="scientific">Capsicum annuum</name>
    <name type="common">Capsicum pepper</name>
    <dbReference type="NCBI Taxonomy" id="4072"/>
    <lineage>
        <taxon>Eukaryota</taxon>
        <taxon>Viridiplantae</taxon>
        <taxon>Streptophyta</taxon>
        <taxon>Embryophyta</taxon>
        <taxon>Tracheophyta</taxon>
        <taxon>Spermatophyta</taxon>
        <taxon>Magnoliopsida</taxon>
        <taxon>eudicotyledons</taxon>
        <taxon>Gunneridae</taxon>
        <taxon>Pentapetalae</taxon>
        <taxon>asterids</taxon>
        <taxon>lamiids</taxon>
        <taxon>Solanales</taxon>
        <taxon>Solanaceae</taxon>
        <taxon>Solanoideae</taxon>
        <taxon>Capsiceae</taxon>
        <taxon>Capsicum</taxon>
    </lineage>
</organism>
<dbReference type="OMA" id="EYCESKL"/>
<reference evidence="1 2" key="1">
    <citation type="journal article" date="2014" name="Nat. Genet.">
        <title>Genome sequence of the hot pepper provides insights into the evolution of pungency in Capsicum species.</title>
        <authorList>
            <person name="Kim S."/>
            <person name="Park M."/>
            <person name="Yeom S.I."/>
            <person name="Kim Y.M."/>
            <person name="Lee J.M."/>
            <person name="Lee H.A."/>
            <person name="Seo E."/>
            <person name="Choi J."/>
            <person name="Cheong K."/>
            <person name="Kim K.T."/>
            <person name="Jung K."/>
            <person name="Lee G.W."/>
            <person name="Oh S.K."/>
            <person name="Bae C."/>
            <person name="Kim S.B."/>
            <person name="Lee H.Y."/>
            <person name="Kim S.Y."/>
            <person name="Kim M.S."/>
            <person name="Kang B.C."/>
            <person name="Jo Y.D."/>
            <person name="Yang H.B."/>
            <person name="Jeong H.J."/>
            <person name="Kang W.H."/>
            <person name="Kwon J.K."/>
            <person name="Shin C."/>
            <person name="Lim J.Y."/>
            <person name="Park J.H."/>
            <person name="Huh J.H."/>
            <person name="Kim J.S."/>
            <person name="Kim B.D."/>
            <person name="Cohen O."/>
            <person name="Paran I."/>
            <person name="Suh M.C."/>
            <person name="Lee S.B."/>
            <person name="Kim Y.K."/>
            <person name="Shin Y."/>
            <person name="Noh S.J."/>
            <person name="Park J."/>
            <person name="Seo Y.S."/>
            <person name="Kwon S.Y."/>
            <person name="Kim H.A."/>
            <person name="Park J.M."/>
            <person name="Kim H.J."/>
            <person name="Choi S.B."/>
            <person name="Bosland P.W."/>
            <person name="Reeves G."/>
            <person name="Jo S.H."/>
            <person name="Lee B.W."/>
            <person name="Cho H.T."/>
            <person name="Choi H.S."/>
            <person name="Lee M.S."/>
            <person name="Yu Y."/>
            <person name="Do Choi Y."/>
            <person name="Park B.S."/>
            <person name="van Deynze A."/>
            <person name="Ashrafi H."/>
            <person name="Hill T."/>
            <person name="Kim W.T."/>
            <person name="Pai H.S."/>
            <person name="Ahn H.K."/>
            <person name="Yeam I."/>
            <person name="Giovannoni J.J."/>
            <person name="Rose J.K."/>
            <person name="Sorensen I."/>
            <person name="Lee S.J."/>
            <person name="Kim R.W."/>
            <person name="Choi I.Y."/>
            <person name="Choi B.S."/>
            <person name="Lim J.S."/>
            <person name="Lee Y.H."/>
            <person name="Choi D."/>
        </authorList>
    </citation>
    <scope>NUCLEOTIDE SEQUENCE [LARGE SCALE GENOMIC DNA]</scope>
    <source>
        <strain evidence="2">cv. CM334</strain>
    </source>
</reference>
<accession>A0A2G2ZP80</accession>
<evidence type="ECO:0000313" key="1">
    <source>
        <dbReference type="EMBL" id="PHT83798.1"/>
    </source>
</evidence>
<name>A0A2G2ZP80_CAPAN</name>
<dbReference type="SUPFAM" id="SSF53098">
    <property type="entry name" value="Ribonuclease H-like"/>
    <property type="match status" value="1"/>
</dbReference>
<dbReference type="InterPro" id="IPR052035">
    <property type="entry name" value="ZnF_BED_domain_contain"/>
</dbReference>
<dbReference type="AlphaFoldDB" id="A0A2G2ZP80"/>
<dbReference type="Gramene" id="PHT83798">
    <property type="protein sequence ID" value="PHT83798"/>
    <property type="gene ID" value="T459_12241"/>
</dbReference>
<dbReference type="Proteomes" id="UP000222542">
    <property type="component" value="Unassembled WGS sequence"/>
</dbReference>
<dbReference type="PANTHER" id="PTHR46481">
    <property type="entry name" value="ZINC FINGER BED DOMAIN-CONTAINING PROTEIN 4"/>
    <property type="match status" value="1"/>
</dbReference>
<gene>
    <name evidence="1" type="ORF">T459_12241</name>
</gene>
<comment type="caution">
    <text evidence="1">The sequence shown here is derived from an EMBL/GenBank/DDBJ whole genome shotgun (WGS) entry which is preliminary data.</text>
</comment>